<proteinExistence type="inferred from homology"/>
<reference evidence="10" key="1">
    <citation type="journal article" date="2014" name="Front. Microbiol.">
        <title>High frequency of phylogenetically diverse reductive dehalogenase-homologous genes in deep subseafloor sedimentary metagenomes.</title>
        <authorList>
            <person name="Kawai M."/>
            <person name="Futagami T."/>
            <person name="Toyoda A."/>
            <person name="Takaki Y."/>
            <person name="Nishi S."/>
            <person name="Hori S."/>
            <person name="Arai W."/>
            <person name="Tsubouchi T."/>
            <person name="Morono Y."/>
            <person name="Uchiyama I."/>
            <person name="Ito T."/>
            <person name="Fujiyama A."/>
            <person name="Inagaki F."/>
            <person name="Takami H."/>
        </authorList>
    </citation>
    <scope>NUCLEOTIDE SEQUENCE</scope>
    <source>
        <strain evidence="10">Expedition CK06-06</strain>
    </source>
</reference>
<gene>
    <name evidence="10" type="ORF">S01H1_49144</name>
</gene>
<keyword evidence="3" id="KW-0547">Nucleotide-binding</keyword>
<dbReference type="GO" id="GO:0003910">
    <property type="term" value="F:DNA ligase (ATP) activity"/>
    <property type="evidence" value="ECO:0007669"/>
    <property type="project" value="InterPro"/>
</dbReference>
<dbReference type="Pfam" id="PF04675">
    <property type="entry name" value="DNA_ligase_A_N"/>
    <property type="match status" value="1"/>
</dbReference>
<organism evidence="10">
    <name type="scientific">marine sediment metagenome</name>
    <dbReference type="NCBI Taxonomy" id="412755"/>
    <lineage>
        <taxon>unclassified sequences</taxon>
        <taxon>metagenomes</taxon>
        <taxon>ecological metagenomes</taxon>
    </lineage>
</organism>
<name>X0W5J3_9ZZZZ</name>
<dbReference type="InterPro" id="IPR012310">
    <property type="entry name" value="DNA_ligase_ATP-dep_cent"/>
</dbReference>
<feature type="non-terminal residue" evidence="10">
    <location>
        <position position="261"/>
    </location>
</feature>
<dbReference type="GO" id="GO:0006281">
    <property type="term" value="P:DNA repair"/>
    <property type="evidence" value="ECO:0007669"/>
    <property type="project" value="UniProtKB-KW"/>
</dbReference>
<dbReference type="InterPro" id="IPR036599">
    <property type="entry name" value="DNA_ligase_N_sf"/>
</dbReference>
<sequence length="261" mass="29287">DDEIRQVCYLSLGRLGPLYESLDFNLASKLMIRILARAYGVSEEKVKKEFGNLGDLGNVAERLAIGHMPKAKSSSLTVNDVFDRLYEIARVSGSGSVEQKIIWMVELLELSDPLSSKYIARIPLGNMRLGFSDKTLIEALSWMERGDKSLKKEIEAVYHVFPDIGEIADRIKEGGVEGLKGIKIKIGAPVLPARCQRVETPEEMLEKQGGRVIAEPKFDGERIQLHLSRKPDFLIKMFTRNLEEVSAMFPELVEAVDPQIK</sequence>
<dbReference type="SUPFAM" id="SSF117018">
    <property type="entry name" value="ATP-dependent DNA ligase DNA-binding domain"/>
    <property type="match status" value="1"/>
</dbReference>
<dbReference type="GO" id="GO:0006310">
    <property type="term" value="P:DNA recombination"/>
    <property type="evidence" value="ECO:0007669"/>
    <property type="project" value="UniProtKB-KW"/>
</dbReference>
<dbReference type="AlphaFoldDB" id="X0W5J3"/>
<keyword evidence="5" id="KW-0067">ATP-binding</keyword>
<dbReference type="GO" id="GO:0005524">
    <property type="term" value="F:ATP binding"/>
    <property type="evidence" value="ECO:0007669"/>
    <property type="project" value="UniProtKB-KW"/>
</dbReference>
<feature type="domain" description="ATP-dependent DNA ligase family profile" evidence="8">
    <location>
        <begin position="194"/>
        <end position="260"/>
    </location>
</feature>
<keyword evidence="6" id="KW-0233">DNA recombination</keyword>
<dbReference type="InterPro" id="IPR050191">
    <property type="entry name" value="ATP-dep_DNA_ligase"/>
</dbReference>
<evidence type="ECO:0000256" key="6">
    <source>
        <dbReference type="ARBA" id="ARBA00023172"/>
    </source>
</evidence>
<dbReference type="GO" id="GO:0006273">
    <property type="term" value="P:lagging strand elongation"/>
    <property type="evidence" value="ECO:0007669"/>
    <property type="project" value="TreeGrafter"/>
</dbReference>
<dbReference type="GO" id="GO:0003677">
    <property type="term" value="F:DNA binding"/>
    <property type="evidence" value="ECO:0007669"/>
    <property type="project" value="InterPro"/>
</dbReference>
<evidence type="ECO:0000256" key="5">
    <source>
        <dbReference type="ARBA" id="ARBA00022840"/>
    </source>
</evidence>
<keyword evidence="4" id="KW-0227">DNA damage</keyword>
<comment type="similarity">
    <text evidence="1">Belongs to the ATP-dependent DNA ligase family.</text>
</comment>
<evidence type="ECO:0000256" key="3">
    <source>
        <dbReference type="ARBA" id="ARBA00022741"/>
    </source>
</evidence>
<evidence type="ECO:0000259" key="9">
    <source>
        <dbReference type="Pfam" id="PF04675"/>
    </source>
</evidence>
<protein>
    <recommendedName>
        <fullName evidence="11">ATP-dependent DNA ligase family profile domain-containing protein</fullName>
    </recommendedName>
</protein>
<dbReference type="InterPro" id="IPR012308">
    <property type="entry name" value="DNA_ligase_ATP-dep_N"/>
</dbReference>
<comment type="caution">
    <text evidence="10">The sequence shown here is derived from an EMBL/GenBank/DDBJ whole genome shotgun (WGS) entry which is preliminary data.</text>
</comment>
<feature type="domain" description="DNA ligase ATP-dependent N-terminal" evidence="9">
    <location>
        <begin position="2"/>
        <end position="141"/>
    </location>
</feature>
<evidence type="ECO:0000256" key="7">
    <source>
        <dbReference type="ARBA" id="ARBA00023204"/>
    </source>
</evidence>
<dbReference type="InterPro" id="IPR016059">
    <property type="entry name" value="DNA_ligase_ATP-dep_CS"/>
</dbReference>
<dbReference type="Gene3D" id="1.10.3260.10">
    <property type="entry name" value="DNA ligase, ATP-dependent, N-terminal domain"/>
    <property type="match status" value="1"/>
</dbReference>
<evidence type="ECO:0000256" key="4">
    <source>
        <dbReference type="ARBA" id="ARBA00022763"/>
    </source>
</evidence>
<feature type="non-terminal residue" evidence="10">
    <location>
        <position position="1"/>
    </location>
</feature>
<keyword evidence="2" id="KW-0436">Ligase</keyword>
<dbReference type="EMBL" id="BARS01031592">
    <property type="protein sequence ID" value="GAG19888.1"/>
    <property type="molecule type" value="Genomic_DNA"/>
</dbReference>
<evidence type="ECO:0008006" key="11">
    <source>
        <dbReference type="Google" id="ProtNLM"/>
    </source>
</evidence>
<dbReference type="PROSITE" id="PS00697">
    <property type="entry name" value="DNA_LIGASE_A1"/>
    <property type="match status" value="1"/>
</dbReference>
<dbReference type="PANTHER" id="PTHR45674">
    <property type="entry name" value="DNA LIGASE 1/3 FAMILY MEMBER"/>
    <property type="match status" value="1"/>
</dbReference>
<accession>X0W5J3</accession>
<evidence type="ECO:0000259" key="8">
    <source>
        <dbReference type="Pfam" id="PF01068"/>
    </source>
</evidence>
<dbReference type="PANTHER" id="PTHR45674:SF4">
    <property type="entry name" value="DNA LIGASE 1"/>
    <property type="match status" value="1"/>
</dbReference>
<evidence type="ECO:0000256" key="1">
    <source>
        <dbReference type="ARBA" id="ARBA00007572"/>
    </source>
</evidence>
<keyword evidence="7" id="KW-0234">DNA repair</keyword>
<dbReference type="Pfam" id="PF01068">
    <property type="entry name" value="DNA_ligase_A_M"/>
    <property type="match status" value="1"/>
</dbReference>
<evidence type="ECO:0000313" key="10">
    <source>
        <dbReference type="EMBL" id="GAG19888.1"/>
    </source>
</evidence>
<dbReference type="Gene3D" id="3.30.470.30">
    <property type="entry name" value="DNA ligase/mRNA capping enzyme"/>
    <property type="match status" value="1"/>
</dbReference>
<evidence type="ECO:0000256" key="2">
    <source>
        <dbReference type="ARBA" id="ARBA00022598"/>
    </source>
</evidence>
<dbReference type="SUPFAM" id="SSF56091">
    <property type="entry name" value="DNA ligase/mRNA capping enzyme, catalytic domain"/>
    <property type="match status" value="1"/>
</dbReference>